<dbReference type="EMBL" id="CP002042">
    <property type="protein sequence ID" value="ADH64519.1"/>
    <property type="molecule type" value="Genomic_DNA"/>
</dbReference>
<gene>
    <name evidence="7" type="ordered locus">Mesil_2672</name>
</gene>
<evidence type="ECO:0000256" key="2">
    <source>
        <dbReference type="ARBA" id="ARBA00022475"/>
    </source>
</evidence>
<proteinExistence type="predicted"/>
<dbReference type="OrthoDB" id="32292at2"/>
<feature type="transmembrane region" description="Helical" evidence="6">
    <location>
        <begin position="128"/>
        <end position="157"/>
    </location>
</feature>
<keyword evidence="4 6" id="KW-1133">Transmembrane helix</keyword>
<feature type="transmembrane region" description="Helical" evidence="6">
    <location>
        <begin position="231"/>
        <end position="255"/>
    </location>
</feature>
<evidence type="ECO:0000313" key="8">
    <source>
        <dbReference type="Proteomes" id="UP000001916"/>
    </source>
</evidence>
<dbReference type="Pfam" id="PF03631">
    <property type="entry name" value="Virul_fac_BrkB"/>
    <property type="match status" value="1"/>
</dbReference>
<dbReference type="Proteomes" id="UP000001916">
    <property type="component" value="Chromosome"/>
</dbReference>
<dbReference type="InterPro" id="IPR017039">
    <property type="entry name" value="Virul_fac_BrkB"/>
</dbReference>
<feature type="transmembrane region" description="Helical" evidence="6">
    <location>
        <begin position="23"/>
        <end position="47"/>
    </location>
</feature>
<feature type="transmembrane region" description="Helical" evidence="6">
    <location>
        <begin position="199"/>
        <end position="219"/>
    </location>
</feature>
<feature type="transmembrane region" description="Helical" evidence="6">
    <location>
        <begin position="169"/>
        <end position="187"/>
    </location>
</feature>
<comment type="subcellular location">
    <subcellularLocation>
        <location evidence="1">Cell membrane</location>
        <topology evidence="1">Multi-pass membrane protein</topology>
    </subcellularLocation>
</comment>
<evidence type="ECO:0000256" key="6">
    <source>
        <dbReference type="SAM" id="Phobius"/>
    </source>
</evidence>
<evidence type="ECO:0000256" key="5">
    <source>
        <dbReference type="ARBA" id="ARBA00023136"/>
    </source>
</evidence>
<dbReference type="KEGG" id="msv:Mesil_2672"/>
<dbReference type="STRING" id="526227.Mesil_2672"/>
<evidence type="ECO:0000256" key="1">
    <source>
        <dbReference type="ARBA" id="ARBA00004651"/>
    </source>
</evidence>
<keyword evidence="8" id="KW-1185">Reference proteome</keyword>
<organism evidence="7 8">
    <name type="scientific">Allomeiothermus silvanus (strain ATCC 700542 / DSM 9946 / NBRC 106475 / NCIMB 13440 / VI-R2)</name>
    <name type="common">Thermus silvanus</name>
    <dbReference type="NCBI Taxonomy" id="526227"/>
    <lineage>
        <taxon>Bacteria</taxon>
        <taxon>Thermotogati</taxon>
        <taxon>Deinococcota</taxon>
        <taxon>Deinococci</taxon>
        <taxon>Thermales</taxon>
        <taxon>Thermaceae</taxon>
        <taxon>Allomeiothermus</taxon>
    </lineage>
</organism>
<dbReference type="AlphaFoldDB" id="D7BBQ7"/>
<dbReference type="PANTHER" id="PTHR30213">
    <property type="entry name" value="INNER MEMBRANE PROTEIN YHJD"/>
    <property type="match status" value="1"/>
</dbReference>
<accession>D7BBQ7</accession>
<name>D7BBQ7_ALLS1</name>
<dbReference type="HOGENOM" id="CLU_1026134_0_0_0"/>
<dbReference type="GO" id="GO:0005886">
    <property type="term" value="C:plasma membrane"/>
    <property type="evidence" value="ECO:0007669"/>
    <property type="project" value="UniProtKB-SubCell"/>
</dbReference>
<evidence type="ECO:0000256" key="3">
    <source>
        <dbReference type="ARBA" id="ARBA00022692"/>
    </source>
</evidence>
<sequence>MDFLRHAYRLYNQSHIPFFAASLAYYALFSLMPLLFLLVGVFGLVLAGNEALLEAVRQRLSEVALLLFPTQPDLAQGLLKFLTSGAAPLTAGSFLVLFWSASNFFAALAYAMGVIFQTPPGFRNRLIALIAPGALGLGLILLALGGLSLAFILRYLPPELGFLRGSLEHVLPVLVTVGLFYLTYRLLPRPAPRRLHALSGAGFAALVWEGVRLGIPALLPRSQYELFYGPLAGFLLAMLGFYLSMWILLVGGLLARVLEDWHAPKG</sequence>
<dbReference type="PIRSF" id="PIRSF035875">
    <property type="entry name" value="RNase_BN"/>
    <property type="match status" value="1"/>
</dbReference>
<keyword evidence="2" id="KW-1003">Cell membrane</keyword>
<evidence type="ECO:0000256" key="4">
    <source>
        <dbReference type="ARBA" id="ARBA00022989"/>
    </source>
</evidence>
<keyword evidence="5 6" id="KW-0472">Membrane</keyword>
<dbReference type="eggNOG" id="COG1295">
    <property type="taxonomic scope" value="Bacteria"/>
</dbReference>
<reference evidence="7 8" key="1">
    <citation type="journal article" date="2010" name="Stand. Genomic Sci.">
        <title>Complete genome sequence of Meiothermus silvanus type strain (VI-R2).</title>
        <authorList>
            <person name="Sikorski J."/>
            <person name="Tindall B.J."/>
            <person name="Lowry S."/>
            <person name="Lucas S."/>
            <person name="Nolan M."/>
            <person name="Copeland A."/>
            <person name="Glavina Del Rio T."/>
            <person name="Tice H."/>
            <person name="Cheng J.F."/>
            <person name="Han C."/>
            <person name="Pitluck S."/>
            <person name="Liolios K."/>
            <person name="Ivanova N."/>
            <person name="Mavromatis K."/>
            <person name="Mikhailova N."/>
            <person name="Pati A."/>
            <person name="Goodwin L."/>
            <person name="Chen A."/>
            <person name="Palaniappan K."/>
            <person name="Land M."/>
            <person name="Hauser L."/>
            <person name="Chang Y.J."/>
            <person name="Jeffries C.D."/>
            <person name="Rohde M."/>
            <person name="Goker M."/>
            <person name="Woyke T."/>
            <person name="Bristow J."/>
            <person name="Eisen J.A."/>
            <person name="Markowitz V."/>
            <person name="Hugenholtz P."/>
            <person name="Kyrpides N.C."/>
            <person name="Klenk H.P."/>
            <person name="Lapidus A."/>
        </authorList>
    </citation>
    <scope>NUCLEOTIDE SEQUENCE [LARGE SCALE GENOMIC DNA]</scope>
    <source>
        <strain evidence="8">ATCC 700542 / DSM 9946 / VI-R2</strain>
    </source>
</reference>
<keyword evidence="3 6" id="KW-0812">Transmembrane</keyword>
<evidence type="ECO:0000313" key="7">
    <source>
        <dbReference type="EMBL" id="ADH64519.1"/>
    </source>
</evidence>
<dbReference type="PANTHER" id="PTHR30213:SF0">
    <property type="entry name" value="UPF0761 MEMBRANE PROTEIN YIHY"/>
    <property type="match status" value="1"/>
</dbReference>
<protein>
    <submittedName>
        <fullName evidence="7">Ribonuclease BN</fullName>
    </submittedName>
</protein>
<feature type="transmembrane region" description="Helical" evidence="6">
    <location>
        <begin position="94"/>
        <end position="116"/>
    </location>
</feature>